<evidence type="ECO:0000313" key="2">
    <source>
        <dbReference type="EMBL" id="QQP18753.1"/>
    </source>
</evidence>
<keyword evidence="1" id="KW-0812">Transmembrane</keyword>
<feature type="transmembrane region" description="Helical" evidence="1">
    <location>
        <begin position="20"/>
        <end position="37"/>
    </location>
</feature>
<name>A0A7T8G235_9RHAB</name>
<reference evidence="2" key="1">
    <citation type="journal article" date="2020" name="Viruses">
        <title>Soybean Thrips (Thysanoptera: Thripidae) Harbor Highly Diverse Populations of Arthropod, Fungal and Plant Viruses.</title>
        <authorList>
            <person name="Thekke-Veetil T."/>
            <person name="Lagos-Kutz D."/>
            <person name="McCoppin N.K."/>
            <person name="Hartman G.L."/>
            <person name="Ju H.K."/>
            <person name="Lim H.S."/>
            <person name="Domier L.L."/>
        </authorList>
    </citation>
    <scope>NUCLEOTIDE SEQUENCE</scope>
    <source>
        <strain evidence="2">STN1</strain>
    </source>
</reference>
<sequence>MKKTNRNHYIVDCIQQIKMLFNYLSITVTAILLYLPWQVVCTCEKPIELGNHVSMMACEDMLFKEDDCKNKTVFSVGTSLSKGYKDLLGEKYFEADLVTECVTGPLRLYRRVNHLMVNLRLPKSVSEEFVERGRENYPTEECSWNFFSQSIITSKKTVLVREMLRGKLHPFTNRVEVGDELCRVKKAEISALEQDKMTAICRYSIWESEKDVSKILDSVVRTSNLDVCINNGHLIEEDSGIVLGKGSYCLIEVAGQSMILTSDHLIIKPMSSWGIADLKECREKDQIEVVDIQTLNSEKRDEERVTRKDNEHLCKILSSCDGCNMTGLISKLNSLEENKPGKFLNISLMQNKVLLQRCYHDNLDNRNDLKKMKLDRHSITLDAVDLYIEKLSNDLANSIQPEDGDSIIPDEIVSKDGLSWLLISVISLILLYLTSICCYHIKTVSKQNQKYAGRQKIMMSDLESHI</sequence>
<proteinExistence type="predicted"/>
<protein>
    <recommendedName>
        <fullName evidence="3">Glycoprotein</fullName>
    </recommendedName>
</protein>
<keyword evidence="1" id="KW-1133">Transmembrane helix</keyword>
<feature type="transmembrane region" description="Helical" evidence="1">
    <location>
        <begin position="418"/>
        <end position="441"/>
    </location>
</feature>
<organism evidence="2">
    <name type="scientific">Soybean thrips rhabdo-like virus 2</name>
    <dbReference type="NCBI Taxonomy" id="2802236"/>
    <lineage>
        <taxon>Viruses</taxon>
        <taxon>Riboviria</taxon>
        <taxon>Orthornavirae</taxon>
        <taxon>Negarnaviricota</taxon>
        <taxon>Haploviricotina</taxon>
        <taxon>Monjiviricetes</taxon>
        <taxon>Mononegavirales</taxon>
        <taxon>Rhabdoviridae</taxon>
        <taxon>Alpharhabdovirinae</taxon>
        <taxon>Betathriprhavirus</taxon>
        <taxon>Betathriprhavirus midwest</taxon>
    </lineage>
</organism>
<accession>A0A7T8G235</accession>
<keyword evidence="1" id="KW-0472">Membrane</keyword>
<dbReference type="EMBL" id="MT224148">
    <property type="protein sequence ID" value="QQP18753.1"/>
    <property type="molecule type" value="Viral_cRNA"/>
</dbReference>
<evidence type="ECO:0008006" key="3">
    <source>
        <dbReference type="Google" id="ProtNLM"/>
    </source>
</evidence>
<evidence type="ECO:0000256" key="1">
    <source>
        <dbReference type="SAM" id="Phobius"/>
    </source>
</evidence>